<dbReference type="Gramene" id="Dexi4A01G0012440.1">
    <property type="protein sequence ID" value="Dexi4A01G0012440.1:cds"/>
    <property type="gene ID" value="Dexi4A01G0012440"/>
</dbReference>
<dbReference type="EMBL" id="JACEFO010000186">
    <property type="protein sequence ID" value="KAF8779180.1"/>
    <property type="molecule type" value="Genomic_DNA"/>
</dbReference>
<dbReference type="PROSITE" id="PS50102">
    <property type="entry name" value="RRM"/>
    <property type="match status" value="1"/>
</dbReference>
<proteinExistence type="predicted"/>
<dbReference type="Proteomes" id="UP000636709">
    <property type="component" value="Unassembled WGS sequence"/>
</dbReference>
<keyword evidence="1 2" id="KW-0694">RNA-binding</keyword>
<dbReference type="SUPFAM" id="SSF54928">
    <property type="entry name" value="RNA-binding domain, RBD"/>
    <property type="match status" value="1"/>
</dbReference>
<sequence>MTPPTTSGSMPLASPGAARTFRRRAVIWSSSRGSSRRATRHASGHWKARCVLSPIPGGRRTVTWPIADASRPQSAGGHVAEDEAPICDNMELQSSYIVESCGELLWVFVQIDTGSAYYKEILDFRASDIDILASALSVSVYTRRQGEAAESSKPCWVGKDGRSLANQVLFLGKPSSFGVEAARIAMSGGCAYFVDNRLLSGRVWSKLEFQLSRLFRYSFQDNRAEFVEELSDYPSNHAYMWITSRISIAPIEEIRGRLEALNGQKAAWPRQQCESFFKIHVGNLAPKVDNCQLRQFFGKLGKVSHVRVVCDRGTGHSRGFGFVYMSMASTVDDEPAEAVAKLHGLVTISLICS</sequence>
<dbReference type="InterPro" id="IPR005174">
    <property type="entry name" value="KIB1-4_b-propeller"/>
</dbReference>
<dbReference type="OrthoDB" id="694843at2759"/>
<dbReference type="AlphaFoldDB" id="A0A835FW93"/>
<evidence type="ECO:0000313" key="4">
    <source>
        <dbReference type="EMBL" id="KAF8779180.1"/>
    </source>
</evidence>
<dbReference type="Pfam" id="PF00076">
    <property type="entry name" value="RRM_1"/>
    <property type="match status" value="1"/>
</dbReference>
<dbReference type="GO" id="GO:0003729">
    <property type="term" value="F:mRNA binding"/>
    <property type="evidence" value="ECO:0007669"/>
    <property type="project" value="TreeGrafter"/>
</dbReference>
<evidence type="ECO:0000256" key="2">
    <source>
        <dbReference type="PROSITE-ProRule" id="PRU00176"/>
    </source>
</evidence>
<dbReference type="InterPro" id="IPR000504">
    <property type="entry name" value="RRM_dom"/>
</dbReference>
<gene>
    <name evidence="4" type="ORF">HU200_002856</name>
</gene>
<evidence type="ECO:0000259" key="3">
    <source>
        <dbReference type="PROSITE" id="PS50102"/>
    </source>
</evidence>
<reference evidence="4" key="1">
    <citation type="submission" date="2020-07" db="EMBL/GenBank/DDBJ databases">
        <title>Genome sequence and genetic diversity analysis of an under-domesticated orphan crop, white fonio (Digitaria exilis).</title>
        <authorList>
            <person name="Bennetzen J.L."/>
            <person name="Chen S."/>
            <person name="Ma X."/>
            <person name="Wang X."/>
            <person name="Yssel A.E.J."/>
            <person name="Chaluvadi S.R."/>
            <person name="Johnson M."/>
            <person name="Gangashetty P."/>
            <person name="Hamidou F."/>
            <person name="Sanogo M.D."/>
            <person name="Zwaenepoel A."/>
            <person name="Wallace J."/>
            <person name="Van De Peer Y."/>
            <person name="Van Deynze A."/>
        </authorList>
    </citation>
    <scope>NUCLEOTIDE SEQUENCE</scope>
    <source>
        <tissue evidence="4">Leaves</tissue>
    </source>
</reference>
<evidence type="ECO:0000256" key="1">
    <source>
        <dbReference type="ARBA" id="ARBA00022884"/>
    </source>
</evidence>
<keyword evidence="5" id="KW-1185">Reference proteome</keyword>
<dbReference type="Gene3D" id="3.30.70.330">
    <property type="match status" value="1"/>
</dbReference>
<feature type="domain" description="RRM" evidence="3">
    <location>
        <begin position="277"/>
        <end position="353"/>
    </location>
</feature>
<name>A0A835FW93_9POAL</name>
<dbReference type="Pfam" id="PF03478">
    <property type="entry name" value="Beta-prop_KIB1-4"/>
    <property type="match status" value="1"/>
</dbReference>
<accession>A0A835FW93</accession>
<organism evidence="4 5">
    <name type="scientific">Digitaria exilis</name>
    <dbReference type="NCBI Taxonomy" id="1010633"/>
    <lineage>
        <taxon>Eukaryota</taxon>
        <taxon>Viridiplantae</taxon>
        <taxon>Streptophyta</taxon>
        <taxon>Embryophyta</taxon>
        <taxon>Tracheophyta</taxon>
        <taxon>Spermatophyta</taxon>
        <taxon>Magnoliopsida</taxon>
        <taxon>Liliopsida</taxon>
        <taxon>Poales</taxon>
        <taxon>Poaceae</taxon>
        <taxon>PACMAD clade</taxon>
        <taxon>Panicoideae</taxon>
        <taxon>Panicodae</taxon>
        <taxon>Paniceae</taxon>
        <taxon>Anthephorinae</taxon>
        <taxon>Digitaria</taxon>
    </lineage>
</organism>
<dbReference type="PANTHER" id="PTHR48025:SF1">
    <property type="entry name" value="RRM DOMAIN-CONTAINING PROTEIN"/>
    <property type="match status" value="1"/>
</dbReference>
<evidence type="ECO:0000313" key="5">
    <source>
        <dbReference type="Proteomes" id="UP000636709"/>
    </source>
</evidence>
<dbReference type="SMART" id="SM00360">
    <property type="entry name" value="RRM"/>
    <property type="match status" value="1"/>
</dbReference>
<protein>
    <recommendedName>
        <fullName evidence="3">RRM domain-containing protein</fullName>
    </recommendedName>
</protein>
<comment type="caution">
    <text evidence="4">The sequence shown here is derived from an EMBL/GenBank/DDBJ whole genome shotgun (WGS) entry which is preliminary data.</text>
</comment>
<dbReference type="InterPro" id="IPR050502">
    <property type="entry name" value="Euk_RNA-bind_prot"/>
</dbReference>
<dbReference type="PANTHER" id="PTHR48025">
    <property type="entry name" value="OS02G0815200 PROTEIN"/>
    <property type="match status" value="1"/>
</dbReference>
<dbReference type="InterPro" id="IPR035979">
    <property type="entry name" value="RBD_domain_sf"/>
</dbReference>
<dbReference type="InterPro" id="IPR012677">
    <property type="entry name" value="Nucleotide-bd_a/b_plait_sf"/>
</dbReference>